<dbReference type="RefSeq" id="WP_269663877.1">
    <property type="nucleotide sequence ID" value="NZ_CP114413.1"/>
</dbReference>
<name>A0ABY7KTH8_9ACTN</name>
<protein>
    <submittedName>
        <fullName evidence="2">Methyltransferase domain-containing protein</fullName>
    </submittedName>
</protein>
<dbReference type="SUPFAM" id="SSF53335">
    <property type="entry name" value="S-adenosyl-L-methionine-dependent methyltransferases"/>
    <property type="match status" value="1"/>
</dbReference>
<dbReference type="Proteomes" id="UP001164439">
    <property type="component" value="Chromosome"/>
</dbReference>
<proteinExistence type="predicted"/>
<organism evidence="2 3">
    <name type="scientific">Streptomyces cinnabarinus</name>
    <dbReference type="NCBI Taxonomy" id="67287"/>
    <lineage>
        <taxon>Bacteria</taxon>
        <taxon>Bacillati</taxon>
        <taxon>Actinomycetota</taxon>
        <taxon>Actinomycetes</taxon>
        <taxon>Kitasatosporales</taxon>
        <taxon>Streptomycetaceae</taxon>
        <taxon>Streptomyces</taxon>
    </lineage>
</organism>
<evidence type="ECO:0000259" key="1">
    <source>
        <dbReference type="Pfam" id="PF13649"/>
    </source>
</evidence>
<evidence type="ECO:0000313" key="2">
    <source>
        <dbReference type="EMBL" id="WAZ26392.1"/>
    </source>
</evidence>
<accession>A0ABY7KTH8</accession>
<evidence type="ECO:0000313" key="3">
    <source>
        <dbReference type="Proteomes" id="UP001164439"/>
    </source>
</evidence>
<sequence length="278" mass="29751">MDPSDLRQHIPLPGAGLDATRMPGHWLLARLGKRVLRPGGVELTCWMLDNLLLGPDDRVVELAAGLGATARLTLARDPGSYTAVDRDPAAVAGLATLTTSGTTAVMAVRADAADTGLPTGSATVVYGEAMLTMQPDPAKRRIVREARRLLAGTDGRYAIHELCLLPDDLGQEHTEAITRDLGGAIHVGARPLTPSGWAALLTDEGFTVTAHRMTPMALLEPRRLISDEGFGQAVRIAGRTLRDPVARQRVLEMRQVFRRHQAHLGAISLIATPTPPQS</sequence>
<keyword evidence="3" id="KW-1185">Reference proteome</keyword>
<reference evidence="2" key="1">
    <citation type="submission" date="2022-12" db="EMBL/GenBank/DDBJ databases">
        <authorList>
            <person name="Ruckert C."/>
            <person name="Busche T."/>
            <person name="Kalinowski J."/>
            <person name="Wittmann C."/>
        </authorList>
    </citation>
    <scope>NUCLEOTIDE SEQUENCE</scope>
    <source>
        <strain evidence="2">DSM 40467</strain>
    </source>
</reference>
<dbReference type="EMBL" id="CP114413">
    <property type="protein sequence ID" value="WAZ26392.1"/>
    <property type="molecule type" value="Genomic_DNA"/>
</dbReference>
<feature type="domain" description="Methyltransferase" evidence="1">
    <location>
        <begin position="59"/>
        <end position="151"/>
    </location>
</feature>
<dbReference type="GO" id="GO:0032259">
    <property type="term" value="P:methylation"/>
    <property type="evidence" value="ECO:0007669"/>
    <property type="project" value="UniProtKB-KW"/>
</dbReference>
<dbReference type="InterPro" id="IPR029063">
    <property type="entry name" value="SAM-dependent_MTases_sf"/>
</dbReference>
<dbReference type="InterPro" id="IPR041698">
    <property type="entry name" value="Methyltransf_25"/>
</dbReference>
<keyword evidence="2" id="KW-0808">Transferase</keyword>
<keyword evidence="2" id="KW-0489">Methyltransferase</keyword>
<dbReference type="GO" id="GO:0008168">
    <property type="term" value="F:methyltransferase activity"/>
    <property type="evidence" value="ECO:0007669"/>
    <property type="project" value="UniProtKB-KW"/>
</dbReference>
<dbReference type="Pfam" id="PF13649">
    <property type="entry name" value="Methyltransf_25"/>
    <property type="match status" value="1"/>
</dbReference>
<gene>
    <name evidence="2" type="ORF">STRCI_007958</name>
</gene>
<dbReference type="Gene3D" id="3.40.50.150">
    <property type="entry name" value="Vaccinia Virus protein VP39"/>
    <property type="match status" value="1"/>
</dbReference>